<gene>
    <name evidence="2" type="ORF">QM012_009381</name>
</gene>
<feature type="region of interest" description="Disordered" evidence="1">
    <location>
        <begin position="282"/>
        <end position="328"/>
    </location>
</feature>
<organism evidence="2 3">
    <name type="scientific">Aureobasidium pullulans</name>
    <name type="common">Black yeast</name>
    <name type="synonym">Pullularia pullulans</name>
    <dbReference type="NCBI Taxonomy" id="5580"/>
    <lineage>
        <taxon>Eukaryota</taxon>
        <taxon>Fungi</taxon>
        <taxon>Dikarya</taxon>
        <taxon>Ascomycota</taxon>
        <taxon>Pezizomycotina</taxon>
        <taxon>Dothideomycetes</taxon>
        <taxon>Dothideomycetidae</taxon>
        <taxon>Dothideales</taxon>
        <taxon>Saccotheciaceae</taxon>
        <taxon>Aureobasidium</taxon>
    </lineage>
</organism>
<feature type="compositionally biased region" description="Polar residues" evidence="1">
    <location>
        <begin position="367"/>
        <end position="380"/>
    </location>
</feature>
<feature type="compositionally biased region" description="Basic and acidic residues" evidence="1">
    <location>
        <begin position="282"/>
        <end position="297"/>
    </location>
</feature>
<name>A0ABR0TI22_AURPU</name>
<feature type="compositionally biased region" description="Basic and acidic residues" evidence="1">
    <location>
        <begin position="411"/>
        <end position="422"/>
    </location>
</feature>
<reference evidence="2 3" key="1">
    <citation type="submission" date="2023-11" db="EMBL/GenBank/DDBJ databases">
        <title>Draft genome sequence and annotation of the polyextremotolerant black yeast-like fungus Aureobasidium pullulans NRRL 62042.</title>
        <authorList>
            <person name="Dielentheis-Frenken M.R.E."/>
            <person name="Wibberg D."/>
            <person name="Blank L.M."/>
            <person name="Tiso T."/>
        </authorList>
    </citation>
    <scope>NUCLEOTIDE SEQUENCE [LARGE SCALE GENOMIC DNA]</scope>
    <source>
        <strain evidence="2 3">NRRL 62042</strain>
    </source>
</reference>
<comment type="caution">
    <text evidence="2">The sequence shown here is derived from an EMBL/GenBank/DDBJ whole genome shotgun (WGS) entry which is preliminary data.</text>
</comment>
<accession>A0ABR0TI22</accession>
<protein>
    <recommendedName>
        <fullName evidence="4">DUF3835 domain-containing protein</fullName>
    </recommendedName>
</protein>
<feature type="compositionally biased region" description="Basic residues" evidence="1">
    <location>
        <begin position="426"/>
        <end position="436"/>
    </location>
</feature>
<feature type="region of interest" description="Disordered" evidence="1">
    <location>
        <begin position="344"/>
        <end position="386"/>
    </location>
</feature>
<dbReference type="EMBL" id="JASGXD010000009">
    <property type="protein sequence ID" value="KAK6003610.1"/>
    <property type="molecule type" value="Genomic_DNA"/>
</dbReference>
<evidence type="ECO:0008006" key="4">
    <source>
        <dbReference type="Google" id="ProtNLM"/>
    </source>
</evidence>
<dbReference type="Proteomes" id="UP001341245">
    <property type="component" value="Unassembled WGS sequence"/>
</dbReference>
<evidence type="ECO:0000313" key="3">
    <source>
        <dbReference type="Proteomes" id="UP001341245"/>
    </source>
</evidence>
<keyword evidence="3" id="KW-1185">Reference proteome</keyword>
<feature type="region of interest" description="Disordered" evidence="1">
    <location>
        <begin position="1"/>
        <end position="28"/>
    </location>
</feature>
<proteinExistence type="predicted"/>
<evidence type="ECO:0000256" key="1">
    <source>
        <dbReference type="SAM" id="MobiDB-lite"/>
    </source>
</evidence>
<evidence type="ECO:0000313" key="2">
    <source>
        <dbReference type="EMBL" id="KAK6003610.1"/>
    </source>
</evidence>
<feature type="region of interest" description="Disordered" evidence="1">
    <location>
        <begin position="411"/>
        <end position="439"/>
    </location>
</feature>
<sequence length="454" mass="51665">MSSNSCPSGEIEKLNLSASREPGLSPSQFGTASPKALFVQPSGLVNSYIIKIVRRAWTETADAKWQQWSERDFHPAVEAYNEYIEPAPEMIVLENVNENLQKAGDALESTRMRLSQAQRTLELSIHPSGLQGFDLLLAQTKEVLRDIFEDINAHLQTIDQAQKESQEQMESLRLAVKTFIRSREVAENSKKKREADDEKMIDTVSFLEECLDNHCGLVNLILEKPEPLVKEGTDLIQAMLSEMFGLPIDDCISQNSEVDLEPIFEAEAEVESEVEFLWEKTETDDTMEIDQHDEPEPKLNASDNHLVKESSKLVPETMQKSRRYTRPDKYGKARAALYERFGLSDMSNPSADQEGVVGDQRNKSKRQNTTADSLNESPGRSPTPVKKLPALSQIKLSFNKVCLVSRKELSQKNTVREEKEQASPRSVRRNPRRSSARRRDYRENGLLMYGWRFE</sequence>